<dbReference type="GO" id="GO:0006457">
    <property type="term" value="P:protein folding"/>
    <property type="evidence" value="ECO:0007669"/>
    <property type="project" value="TreeGrafter"/>
</dbReference>
<evidence type="ECO:0000259" key="15">
    <source>
        <dbReference type="PROSITE" id="PS51352"/>
    </source>
</evidence>
<keyword evidence="6" id="KW-0677">Repeat</keyword>
<name>A0A9Q1C4D3_HOLLE</name>
<protein>
    <recommendedName>
        <fullName evidence="4 13">Protein disulfide-isomerase</fullName>
        <ecNumber evidence="4 13">5.3.4.1</ecNumber>
    </recommendedName>
</protein>
<evidence type="ECO:0000256" key="9">
    <source>
        <dbReference type="ARBA" id="ARBA00023235"/>
    </source>
</evidence>
<dbReference type="FunFam" id="3.40.30.10:FF:000030">
    <property type="entry name" value="Protein disulfide-isomerase"/>
    <property type="match status" value="1"/>
</dbReference>
<reference evidence="16" key="1">
    <citation type="submission" date="2021-10" db="EMBL/GenBank/DDBJ databases">
        <title>Tropical sea cucumber genome reveals ecological adaptation and Cuvierian tubules defense mechanism.</title>
        <authorList>
            <person name="Chen T."/>
        </authorList>
    </citation>
    <scope>NUCLEOTIDE SEQUENCE</scope>
    <source>
        <strain evidence="16">Nanhai2018</strain>
        <tissue evidence="16">Muscle</tissue>
    </source>
</reference>
<comment type="caution">
    <text evidence="16">The sequence shown here is derived from an EMBL/GenBank/DDBJ whole genome shotgun (WGS) entry which is preliminary data.</text>
</comment>
<comment type="catalytic activity">
    <reaction evidence="1 13">
        <text>Catalyzes the rearrangement of -S-S- bonds in proteins.</text>
        <dbReference type="EC" id="5.3.4.1"/>
    </reaction>
</comment>
<sequence length="491" mass="54605">MYNVSFAAEVTEEKDVAVLTTENFQGFIDSNEFVLVEFYAPWCGHCKALEPEYAKAAGQLKEEGSSIKLAKVDATEESDLSEKFEVRGYPTLKFFKNGVPRDYSGGRDTKGILAWLEKKTGPAAVTVATSEEYETFKAGKDVHVVGFFTDLESANAKAFLEAADLDDDVTYAVTSSADLIKQLESKDGSVVVFKEFDNKRDNYDGEFSAEAITKFVAASSLPLVIEFGEDTAQKIFGGDIKVHNLLFIKKDDENFATVHGEFQKVAAQFKGKCLFVFIDATKEANSRIMEYFGLKDDQLPTMRIITLDGEMKKYKPETDEITEANTLAFVSGFFDGTLKPHLMSEEVPEDWDAAPVKVIVGKNFNDVVLDKSKNVLVEFYAPWCGHCKQLAPIYDELGEKYKDNADVVIAKMDATKNEVEEVKVTSFPTLKYFKKETNEVIDYNGGRTLEDLSAFIDSDGKSGAGPSDEDLEEDIEEVEEEDEAADAKDEL</sequence>
<dbReference type="InterPro" id="IPR036249">
    <property type="entry name" value="Thioredoxin-like_sf"/>
</dbReference>
<gene>
    <name evidence="16" type="ORF">HOLleu_19169</name>
</gene>
<feature type="disulfide bond" description="Redox-active" evidence="11">
    <location>
        <begin position="43"/>
        <end position="46"/>
    </location>
</feature>
<organism evidence="16 17">
    <name type="scientific">Holothuria leucospilota</name>
    <name type="common">Black long sea cucumber</name>
    <name type="synonym">Mertensiothuria leucospilota</name>
    <dbReference type="NCBI Taxonomy" id="206669"/>
    <lineage>
        <taxon>Eukaryota</taxon>
        <taxon>Metazoa</taxon>
        <taxon>Echinodermata</taxon>
        <taxon>Eleutherozoa</taxon>
        <taxon>Echinozoa</taxon>
        <taxon>Holothuroidea</taxon>
        <taxon>Aspidochirotacea</taxon>
        <taxon>Aspidochirotida</taxon>
        <taxon>Holothuriidae</taxon>
        <taxon>Holothuria</taxon>
    </lineage>
</organism>
<dbReference type="AlphaFoldDB" id="A0A9Q1C4D3"/>
<evidence type="ECO:0000256" key="10">
    <source>
        <dbReference type="ARBA" id="ARBA00023284"/>
    </source>
</evidence>
<keyword evidence="7" id="KW-0256">Endoplasmic reticulum</keyword>
<dbReference type="NCBIfam" id="TIGR01130">
    <property type="entry name" value="ER_PDI_fam"/>
    <property type="match status" value="1"/>
</dbReference>
<comment type="similarity">
    <text evidence="3 12">Belongs to the protein disulfide isomerase family.</text>
</comment>
<keyword evidence="17" id="KW-1185">Reference proteome</keyword>
<keyword evidence="9 13" id="KW-0413">Isomerase</keyword>
<evidence type="ECO:0000256" key="11">
    <source>
        <dbReference type="PIRSR" id="PIRSR605792-51"/>
    </source>
</evidence>
<dbReference type="PANTHER" id="PTHR18929">
    <property type="entry name" value="PROTEIN DISULFIDE ISOMERASE"/>
    <property type="match status" value="1"/>
</dbReference>
<dbReference type="EC" id="5.3.4.1" evidence="4 13"/>
<comment type="subcellular location">
    <subcellularLocation>
        <location evidence="2">Endoplasmic reticulum lumen</location>
    </subcellularLocation>
</comment>
<dbReference type="SUPFAM" id="SSF52833">
    <property type="entry name" value="Thioredoxin-like"/>
    <property type="match status" value="4"/>
</dbReference>
<dbReference type="InterPro" id="IPR005788">
    <property type="entry name" value="PDI_thioredoxin-like_dom"/>
</dbReference>
<feature type="compositionally biased region" description="Acidic residues" evidence="14">
    <location>
        <begin position="467"/>
        <end position="484"/>
    </location>
</feature>
<dbReference type="PROSITE" id="PS00194">
    <property type="entry name" value="THIOREDOXIN_1"/>
    <property type="match status" value="2"/>
</dbReference>
<dbReference type="Proteomes" id="UP001152320">
    <property type="component" value="Chromosome 8"/>
</dbReference>
<keyword evidence="8 11" id="KW-1015">Disulfide bond</keyword>
<dbReference type="Gene3D" id="3.40.30.10">
    <property type="entry name" value="Glutaredoxin"/>
    <property type="match status" value="4"/>
</dbReference>
<evidence type="ECO:0000256" key="7">
    <source>
        <dbReference type="ARBA" id="ARBA00022824"/>
    </source>
</evidence>
<dbReference type="Pfam" id="PF00085">
    <property type="entry name" value="Thioredoxin"/>
    <property type="match status" value="2"/>
</dbReference>
<dbReference type="GO" id="GO:0034976">
    <property type="term" value="P:response to endoplasmic reticulum stress"/>
    <property type="evidence" value="ECO:0007669"/>
    <property type="project" value="TreeGrafter"/>
</dbReference>
<feature type="region of interest" description="Disordered" evidence="14">
    <location>
        <begin position="457"/>
        <end position="491"/>
    </location>
</feature>
<dbReference type="CDD" id="cd02995">
    <property type="entry name" value="PDI_a_PDI_a'_C"/>
    <property type="match status" value="1"/>
</dbReference>
<evidence type="ECO:0000256" key="13">
    <source>
        <dbReference type="RuleBase" id="RU361130"/>
    </source>
</evidence>
<feature type="disulfide bond" description="Redox-active" evidence="11">
    <location>
        <begin position="384"/>
        <end position="387"/>
    </location>
</feature>
<dbReference type="PANTHER" id="PTHR18929:SF240">
    <property type="entry name" value="PROTEIN DISULFIDE-ISOMERASE"/>
    <property type="match status" value="1"/>
</dbReference>
<keyword evidence="5" id="KW-0732">Signal</keyword>
<dbReference type="CDD" id="cd02981">
    <property type="entry name" value="PDI_b_family"/>
    <property type="match status" value="1"/>
</dbReference>
<dbReference type="CDD" id="cd02982">
    <property type="entry name" value="PDI_b'_family"/>
    <property type="match status" value="1"/>
</dbReference>
<dbReference type="Pfam" id="PF13848">
    <property type="entry name" value="Thioredoxin_6"/>
    <property type="match status" value="1"/>
</dbReference>
<dbReference type="FunFam" id="3.40.30.10:FF:000027">
    <property type="entry name" value="protein disulfide-isomerase A2"/>
    <property type="match status" value="1"/>
</dbReference>
<dbReference type="InterPro" id="IPR013766">
    <property type="entry name" value="Thioredoxin_domain"/>
</dbReference>
<accession>A0A9Q1C4D3</accession>
<evidence type="ECO:0000256" key="14">
    <source>
        <dbReference type="SAM" id="MobiDB-lite"/>
    </source>
</evidence>
<feature type="domain" description="Thioredoxin" evidence="15">
    <location>
        <begin position="333"/>
        <end position="461"/>
    </location>
</feature>
<dbReference type="PRINTS" id="PR00421">
    <property type="entry name" value="THIOREDOXIN"/>
</dbReference>
<evidence type="ECO:0000313" key="17">
    <source>
        <dbReference type="Proteomes" id="UP001152320"/>
    </source>
</evidence>
<evidence type="ECO:0000256" key="12">
    <source>
        <dbReference type="RuleBase" id="RU004208"/>
    </source>
</evidence>
<dbReference type="CDD" id="cd02961">
    <property type="entry name" value="PDI_a_family"/>
    <property type="match status" value="1"/>
</dbReference>
<dbReference type="GO" id="GO:0005788">
    <property type="term" value="C:endoplasmic reticulum lumen"/>
    <property type="evidence" value="ECO:0007669"/>
    <property type="project" value="UniProtKB-SubCell"/>
</dbReference>
<dbReference type="GO" id="GO:0003756">
    <property type="term" value="F:protein disulfide isomerase activity"/>
    <property type="evidence" value="ECO:0007669"/>
    <property type="project" value="UniProtKB-EC"/>
</dbReference>
<dbReference type="OrthoDB" id="72053at2759"/>
<feature type="domain" description="Thioredoxin" evidence="15">
    <location>
        <begin position="1"/>
        <end position="121"/>
    </location>
</feature>
<evidence type="ECO:0000256" key="4">
    <source>
        <dbReference type="ARBA" id="ARBA00012723"/>
    </source>
</evidence>
<proteinExistence type="inferred from homology"/>
<keyword evidence="10 11" id="KW-0676">Redox-active center</keyword>
<evidence type="ECO:0000256" key="3">
    <source>
        <dbReference type="ARBA" id="ARBA00006347"/>
    </source>
</evidence>
<evidence type="ECO:0000313" key="16">
    <source>
        <dbReference type="EMBL" id="KAJ8038167.1"/>
    </source>
</evidence>
<dbReference type="FunFam" id="3.40.30.10:FF:000023">
    <property type="entry name" value="Protein disulfide-isomerase"/>
    <property type="match status" value="1"/>
</dbReference>
<dbReference type="PROSITE" id="PS51352">
    <property type="entry name" value="THIOREDOXIN_2"/>
    <property type="match status" value="2"/>
</dbReference>
<dbReference type="EMBL" id="JAIZAY010000008">
    <property type="protein sequence ID" value="KAJ8038167.1"/>
    <property type="molecule type" value="Genomic_DNA"/>
</dbReference>
<dbReference type="FunFam" id="3.40.30.10:FF:000042">
    <property type="entry name" value="protein disulfide-isomerase A2"/>
    <property type="match status" value="1"/>
</dbReference>
<dbReference type="InterPro" id="IPR005792">
    <property type="entry name" value="Prot_disulphide_isomerase"/>
</dbReference>
<dbReference type="NCBIfam" id="TIGR01126">
    <property type="entry name" value="pdi_dom"/>
    <property type="match status" value="2"/>
</dbReference>
<dbReference type="InterPro" id="IPR017937">
    <property type="entry name" value="Thioredoxin_CS"/>
</dbReference>
<evidence type="ECO:0000256" key="6">
    <source>
        <dbReference type="ARBA" id="ARBA00022737"/>
    </source>
</evidence>
<evidence type="ECO:0000256" key="1">
    <source>
        <dbReference type="ARBA" id="ARBA00001182"/>
    </source>
</evidence>
<evidence type="ECO:0000256" key="8">
    <source>
        <dbReference type="ARBA" id="ARBA00023157"/>
    </source>
</evidence>
<evidence type="ECO:0000256" key="2">
    <source>
        <dbReference type="ARBA" id="ARBA00004319"/>
    </source>
</evidence>
<evidence type="ECO:0000256" key="5">
    <source>
        <dbReference type="ARBA" id="ARBA00022729"/>
    </source>
</evidence>